<dbReference type="NCBIfam" id="TIGR01413">
    <property type="entry name" value="Dyp_perox_fam"/>
    <property type="match status" value="1"/>
</dbReference>
<reference evidence="9 10" key="1">
    <citation type="submission" date="2023-10" db="EMBL/GenBank/DDBJ databases">
        <title>Draft genome sequence of Xylaria bambusicola isolate GMP-LS, the root and basal stem rot pathogen of sugarcane in Indonesia.</title>
        <authorList>
            <person name="Selvaraj P."/>
            <person name="Muralishankar V."/>
            <person name="Muruganantham S."/>
            <person name="Sp S."/>
            <person name="Haryani S."/>
            <person name="Lau K.J.X."/>
            <person name="Naqvi N.I."/>
        </authorList>
    </citation>
    <scope>NUCLEOTIDE SEQUENCE [LARGE SCALE GENOMIC DNA]</scope>
    <source>
        <strain evidence="9">GMP-LS</strain>
    </source>
</reference>
<protein>
    <recommendedName>
        <fullName evidence="8">DyP dimeric alpha+beta barrel domain-containing protein</fullName>
    </recommendedName>
</protein>
<evidence type="ECO:0000256" key="2">
    <source>
        <dbReference type="ARBA" id="ARBA00022559"/>
    </source>
</evidence>
<feature type="domain" description="DyP dimeric alpha+beta barrel" evidence="8">
    <location>
        <begin position="11"/>
        <end position="181"/>
    </location>
</feature>
<name>A0AAN7ZCW0_9PEZI</name>
<evidence type="ECO:0000256" key="6">
    <source>
        <dbReference type="ARBA" id="ARBA00023004"/>
    </source>
</evidence>
<evidence type="ECO:0000256" key="1">
    <source>
        <dbReference type="ARBA" id="ARBA00001970"/>
    </source>
</evidence>
<dbReference type="Proteomes" id="UP001305414">
    <property type="component" value="Unassembled WGS sequence"/>
</dbReference>
<comment type="caution">
    <text evidence="9">The sequence shown here is derived from an EMBL/GenBank/DDBJ whole genome shotgun (WGS) entry which is preliminary data.</text>
</comment>
<dbReference type="GO" id="GO:0005829">
    <property type="term" value="C:cytosol"/>
    <property type="evidence" value="ECO:0007669"/>
    <property type="project" value="TreeGrafter"/>
</dbReference>
<dbReference type="GO" id="GO:0046872">
    <property type="term" value="F:metal ion binding"/>
    <property type="evidence" value="ECO:0007669"/>
    <property type="project" value="UniProtKB-KW"/>
</dbReference>
<comment type="cofactor">
    <cofactor evidence="1">
        <name>heme b</name>
        <dbReference type="ChEBI" id="CHEBI:60344"/>
    </cofactor>
</comment>
<sequence length="533" mass="59198">MANQQPLDINNVQGDILEGLGKKAELYFFFRIKAGEGSRFREDLRSLIPLITTTTEAKKFHQTIKEGKKEAAEEGRHFPLIENSGVNVSFSQKGLVALGISDDIGDNVYRNGMLADAKALGDDLTEWDPNFKKDIHGVFDITANSMVVLDKTLDHIKKIFRFGHKDATIEEATQLRGHVRPGPESGHEHFGFNDGLSQPAVKDVDAGVVSEPGEKPVRQGVILLGREGDDGLVFPPGSEAQPVTRPSWALDGSFLAFRYLKQLVPEFDTFLQENALKGIPPAPGNPTGADLLGARLVGRWKSGAPIDLTPLRDNPAFAKRQDFRFDPKNQERCPFAAHIRKTNPRSDLDDLGGTEIRRRLNMRSLTLRQAWRHEIWHGLESKLLIPIDAVIRRGIAFGPEVTDKERRERRSSPDEKLERGLLFACYQSNLGNGFHFMQQSWANTRTFPPKKTAVPPVPEPGIDPIIGVATDMKPRQMVGTSLDISGSNTELDFGARWVISRGGEYFFTPSIPALKNTFAAPCHPGQQHGRPEL</sequence>
<dbReference type="GO" id="GO:0004601">
    <property type="term" value="F:peroxidase activity"/>
    <property type="evidence" value="ECO:0007669"/>
    <property type="project" value="UniProtKB-KW"/>
</dbReference>
<dbReference type="GO" id="GO:0020037">
    <property type="term" value="F:heme binding"/>
    <property type="evidence" value="ECO:0007669"/>
    <property type="project" value="InterPro"/>
</dbReference>
<dbReference type="SUPFAM" id="SSF54909">
    <property type="entry name" value="Dimeric alpha+beta barrel"/>
    <property type="match status" value="1"/>
</dbReference>
<evidence type="ECO:0000256" key="4">
    <source>
        <dbReference type="ARBA" id="ARBA00022723"/>
    </source>
</evidence>
<dbReference type="PANTHER" id="PTHR30521">
    <property type="entry name" value="DEFERROCHELATASE/PEROXIDASE"/>
    <property type="match status" value="1"/>
</dbReference>
<dbReference type="EMBL" id="JAWHQM010000051">
    <property type="protein sequence ID" value="KAK5635331.1"/>
    <property type="molecule type" value="Genomic_DNA"/>
</dbReference>
<proteinExistence type="inferred from homology"/>
<keyword evidence="10" id="KW-1185">Reference proteome</keyword>
<evidence type="ECO:0000259" key="8">
    <source>
        <dbReference type="Pfam" id="PF21105"/>
    </source>
</evidence>
<keyword evidence="4" id="KW-0479">Metal-binding</keyword>
<keyword evidence="6" id="KW-0408">Iron</keyword>
<accession>A0AAN7ZCW0</accession>
<dbReference type="InterPro" id="IPR011008">
    <property type="entry name" value="Dimeric_a/b-barrel"/>
</dbReference>
<dbReference type="Pfam" id="PF21105">
    <property type="entry name" value="DyP_N"/>
    <property type="match status" value="1"/>
</dbReference>
<evidence type="ECO:0000256" key="5">
    <source>
        <dbReference type="ARBA" id="ARBA00023002"/>
    </source>
</evidence>
<evidence type="ECO:0000256" key="7">
    <source>
        <dbReference type="ARBA" id="ARBA00025737"/>
    </source>
</evidence>
<keyword evidence="2" id="KW-0575">Peroxidase</keyword>
<dbReference type="PANTHER" id="PTHR30521:SF4">
    <property type="entry name" value="DEFERROCHELATASE"/>
    <property type="match status" value="1"/>
</dbReference>
<gene>
    <name evidence="9" type="ORF">RRF57_011043</name>
</gene>
<organism evidence="9 10">
    <name type="scientific">Xylaria bambusicola</name>
    <dbReference type="NCBI Taxonomy" id="326684"/>
    <lineage>
        <taxon>Eukaryota</taxon>
        <taxon>Fungi</taxon>
        <taxon>Dikarya</taxon>
        <taxon>Ascomycota</taxon>
        <taxon>Pezizomycotina</taxon>
        <taxon>Sordariomycetes</taxon>
        <taxon>Xylariomycetidae</taxon>
        <taxon>Xylariales</taxon>
        <taxon>Xylariaceae</taxon>
        <taxon>Xylaria</taxon>
    </lineage>
</organism>
<keyword evidence="5" id="KW-0560">Oxidoreductase</keyword>
<evidence type="ECO:0000256" key="3">
    <source>
        <dbReference type="ARBA" id="ARBA00022617"/>
    </source>
</evidence>
<dbReference type="InterPro" id="IPR049509">
    <property type="entry name" value="DyP_N"/>
</dbReference>
<evidence type="ECO:0000313" key="10">
    <source>
        <dbReference type="Proteomes" id="UP001305414"/>
    </source>
</evidence>
<dbReference type="InterPro" id="IPR006314">
    <property type="entry name" value="Dyp_peroxidase"/>
</dbReference>
<dbReference type="AlphaFoldDB" id="A0AAN7ZCW0"/>
<dbReference type="PROSITE" id="PS51404">
    <property type="entry name" value="DYP_PEROXIDASE"/>
    <property type="match status" value="1"/>
</dbReference>
<comment type="similarity">
    <text evidence="7">Belongs to the DyP-type peroxidase family.</text>
</comment>
<keyword evidence="3" id="KW-0349">Heme</keyword>
<evidence type="ECO:0000313" key="9">
    <source>
        <dbReference type="EMBL" id="KAK5635331.1"/>
    </source>
</evidence>